<feature type="region of interest" description="Disordered" evidence="1">
    <location>
        <begin position="1"/>
        <end position="63"/>
    </location>
</feature>
<feature type="region of interest" description="Disordered" evidence="1">
    <location>
        <begin position="382"/>
        <end position="450"/>
    </location>
</feature>
<name>C0NRT7_AJECG</name>
<feature type="compositionally biased region" description="Polar residues" evidence="1">
    <location>
        <begin position="405"/>
        <end position="418"/>
    </location>
</feature>
<feature type="region of interest" description="Disordered" evidence="1">
    <location>
        <begin position="929"/>
        <end position="954"/>
    </location>
</feature>
<feature type="compositionally biased region" description="Basic residues" evidence="1">
    <location>
        <begin position="656"/>
        <end position="673"/>
    </location>
</feature>
<gene>
    <name evidence="2" type="ORF">HCBG_05867</name>
</gene>
<reference evidence="2" key="1">
    <citation type="submission" date="2009-02" db="EMBL/GenBank/DDBJ databases">
        <title>The Genome Sequence of Ajellomyces capsulatus strain G186AR.</title>
        <authorList>
            <consortium name="The Broad Institute Genome Sequencing Platform"/>
            <person name="Champion M."/>
            <person name="Cuomo C."/>
            <person name="Ma L.-J."/>
            <person name="Henn M.R."/>
            <person name="Sil A."/>
            <person name="Goldman B."/>
            <person name="Young S.K."/>
            <person name="Kodira C.D."/>
            <person name="Zeng Q."/>
            <person name="Koehrsen M."/>
            <person name="Alvarado L."/>
            <person name="Berlin A."/>
            <person name="Borenstein D."/>
            <person name="Chen Z."/>
            <person name="Engels R."/>
            <person name="Freedman E."/>
            <person name="Gellesch M."/>
            <person name="Goldberg J."/>
            <person name="Griggs A."/>
            <person name="Gujja S."/>
            <person name="Heiman D."/>
            <person name="Hepburn T."/>
            <person name="Howarth C."/>
            <person name="Jen D."/>
            <person name="Larson L."/>
            <person name="Lewis B."/>
            <person name="Mehta T."/>
            <person name="Park D."/>
            <person name="Pearson M."/>
            <person name="Roberts A."/>
            <person name="Saif S."/>
            <person name="Shea T."/>
            <person name="Shenoy N."/>
            <person name="Sisk P."/>
            <person name="Stolte C."/>
            <person name="Sykes S."/>
            <person name="Walk T."/>
            <person name="White J."/>
            <person name="Yandava C."/>
            <person name="Klein B."/>
            <person name="McEwen J.G."/>
            <person name="Puccia R."/>
            <person name="Goldman G.H."/>
            <person name="Felipe M.S."/>
            <person name="Nino-Vega G."/>
            <person name="San-Blas G."/>
            <person name="Taylor J."/>
            <person name="Mendoza L."/>
            <person name="Galagan J."/>
            <person name="Nusbaum C."/>
            <person name="Birren B."/>
        </authorList>
    </citation>
    <scope>NUCLEOTIDE SEQUENCE</scope>
    <source>
        <strain evidence="2">G186AR</strain>
    </source>
</reference>
<dbReference type="InParanoid" id="C0NRT7"/>
<accession>C0NRT7</accession>
<feature type="compositionally biased region" description="Low complexity" evidence="1">
    <location>
        <begin position="48"/>
        <end position="61"/>
    </location>
</feature>
<dbReference type="Proteomes" id="UP000001631">
    <property type="component" value="Unassembled WGS sequence"/>
</dbReference>
<feature type="region of interest" description="Disordered" evidence="1">
    <location>
        <begin position="124"/>
        <end position="161"/>
    </location>
</feature>
<dbReference type="VEuPathDB" id="FungiDB:I7I50_06111"/>
<keyword evidence="3" id="KW-1185">Reference proteome</keyword>
<feature type="compositionally biased region" description="Low complexity" evidence="1">
    <location>
        <begin position="124"/>
        <end position="146"/>
    </location>
</feature>
<dbReference type="EMBL" id="GG663370">
    <property type="protein sequence ID" value="EEH05603.1"/>
    <property type="molecule type" value="Genomic_DNA"/>
</dbReference>
<feature type="region of interest" description="Disordered" evidence="1">
    <location>
        <begin position="851"/>
        <end position="873"/>
    </location>
</feature>
<evidence type="ECO:0000313" key="3">
    <source>
        <dbReference type="Proteomes" id="UP000001631"/>
    </source>
</evidence>
<feature type="region of interest" description="Disordered" evidence="1">
    <location>
        <begin position="975"/>
        <end position="1027"/>
    </location>
</feature>
<dbReference type="AlphaFoldDB" id="C0NRT7"/>
<dbReference type="RefSeq" id="XP_045286084.1">
    <property type="nucleotide sequence ID" value="XM_045432916.1"/>
</dbReference>
<dbReference type="HOGENOM" id="CLU_321579_0_0_1"/>
<feature type="compositionally biased region" description="Polar residues" evidence="1">
    <location>
        <begin position="861"/>
        <end position="873"/>
    </location>
</feature>
<feature type="compositionally biased region" description="Basic and acidic residues" evidence="1">
    <location>
        <begin position="1002"/>
        <end position="1016"/>
    </location>
</feature>
<feature type="compositionally biased region" description="Polar residues" evidence="1">
    <location>
        <begin position="975"/>
        <end position="989"/>
    </location>
</feature>
<feature type="compositionally biased region" description="Basic and acidic residues" evidence="1">
    <location>
        <begin position="936"/>
        <end position="946"/>
    </location>
</feature>
<feature type="region of interest" description="Disordered" evidence="1">
    <location>
        <begin position="762"/>
        <end position="796"/>
    </location>
</feature>
<organism evidence="2 3">
    <name type="scientific">Ajellomyces capsulatus (strain G186AR / H82 / ATCC MYA-2454 / RMSCC 2432)</name>
    <name type="common">Darling's disease fungus</name>
    <name type="synonym">Histoplasma capsulatum</name>
    <dbReference type="NCBI Taxonomy" id="447093"/>
    <lineage>
        <taxon>Eukaryota</taxon>
        <taxon>Fungi</taxon>
        <taxon>Dikarya</taxon>
        <taxon>Ascomycota</taxon>
        <taxon>Pezizomycotina</taxon>
        <taxon>Eurotiomycetes</taxon>
        <taxon>Eurotiomycetidae</taxon>
        <taxon>Onygenales</taxon>
        <taxon>Ajellomycetaceae</taxon>
        <taxon>Histoplasma</taxon>
    </lineage>
</organism>
<dbReference type="GeneID" id="69038883"/>
<feature type="compositionally biased region" description="Polar residues" evidence="1">
    <location>
        <begin position="36"/>
        <end position="45"/>
    </location>
</feature>
<feature type="region of interest" description="Disordered" evidence="1">
    <location>
        <begin position="617"/>
        <end position="688"/>
    </location>
</feature>
<evidence type="ECO:0000256" key="1">
    <source>
        <dbReference type="SAM" id="MobiDB-lite"/>
    </source>
</evidence>
<proteinExistence type="predicted"/>
<protein>
    <submittedName>
        <fullName evidence="2">Uncharacterized protein</fullName>
    </submittedName>
</protein>
<evidence type="ECO:0000313" key="2">
    <source>
        <dbReference type="EMBL" id="EEH05603.1"/>
    </source>
</evidence>
<sequence length="1027" mass="109276">MAGTSYTWPGTPGASPQKPSNGDHQILPHDIAANSGLGQLNTNPGPYSFNNPSTSNDDSTNGMPGIKCHSNGSMVAACPHPAMPNNVHTEMQGLHHLQNSQGDMQKLPPMYPSFGVQQPVSNGNGHTHSNNDINNNGNGNGCNFHGRTPDTHHNETWNVPSQNNQSTYMVAQQNGTAQLLHEGDPGIPPQMQGNYHNEMFHARNHPEQNNNMVAYQSGEAQRPYEKFPEPPRQYLSPPHPHVQHLPVENGIIIPPRLQSNDVPPMNGGHPIPNSRATNNGIGNHHLHPHIGQTSPLPDHRFGLSLSQIQPIFPGGMGTAPRPPTNGMYRIDVYQPNQSISQGNPVTKIGAVNTPAFGQPSVPYHSAPAFDPALANLGTPAYQPEVHAGSQNSQFPPSGAHAPGSVFSSETMSHSNPSNGGFIMPPKSNEISSGVQHPNRMGAGPRPNATEPDFHNGQSHKQVNSGVQPVNNQDIENTGNTYTGQHANPSNHSFLNRVAHNPTPGPWPNGNSAAAQIGVPYRSPYPKIDTGGSCETHGIDTRAPTAQWPASVPAPAIPLYQDAPAHILDVHSVQRPKFGNPPGPDALTAGAGGTFTYPAIFGCPAPSHPAPANWNVNVSGNEHTHGNRPSPAHAHIQQLPSNPQKENGMRFVVNNRGNRKYGAKKRGQPRKPRGGKVGTGKSPCPPPPPGFWWNGGFQAPIVPGITPVIGNISRVGGVPPVPLGLQPNGCQMAPTSVEMSASASSALQQINSLAPSVNGNHENGIPTHPVMPQGGNSGAHPGSPVLKESGQPPAPAPTAIGMPVCMPVAPTHGIGMAPNVKGMTRDANNLLLPPDSLDDLLEQFFAGWDSAKKEEMEGTEDPLTSTSSGQSMPFHSTPDALASRVAATMQQEQPVTVSMGEIQVDMDKGFRELMEQIDHDNFPGLLEETLSHTEPSSSRRDTVHPDLGEGFSENFREKTERVGRVNYNLLSLHGKNQSSIDLSSTQQGTPNLKPDIHSSGSEGNKRAGDDGNEKVQEPEDPSMSSTRN</sequence>